<sequence length="102" mass="11110">MSVLMTLRVTGDPTAIEKLGADNGALFEGVIADASSRGLISHHFYGNKNEVLVVDEWPDEASFQAFFEHSGAQIQEMMASAGVTMQPTPEFWRHLEVGDDVG</sequence>
<organism evidence="1 2">
    <name type="scientific">Kribbella rubisoli</name>
    <dbReference type="NCBI Taxonomy" id="3075929"/>
    <lineage>
        <taxon>Bacteria</taxon>
        <taxon>Bacillati</taxon>
        <taxon>Actinomycetota</taxon>
        <taxon>Actinomycetes</taxon>
        <taxon>Propionibacteriales</taxon>
        <taxon>Kribbellaceae</taxon>
        <taxon>Kribbella</taxon>
    </lineage>
</organism>
<name>A0A4Q7X7G6_9ACTN</name>
<gene>
    <name evidence="1" type="ORF">EV645_1246</name>
</gene>
<dbReference type="OrthoDB" id="3215089at2"/>
<protein>
    <recommendedName>
        <fullName evidence="3">ABM domain-containing protein</fullName>
    </recommendedName>
</protein>
<evidence type="ECO:0000313" key="2">
    <source>
        <dbReference type="Proteomes" id="UP000292027"/>
    </source>
</evidence>
<keyword evidence="2" id="KW-1185">Reference proteome</keyword>
<evidence type="ECO:0008006" key="3">
    <source>
        <dbReference type="Google" id="ProtNLM"/>
    </source>
</evidence>
<reference evidence="1 2" key="1">
    <citation type="journal article" date="2015" name="Stand. Genomic Sci.">
        <title>Genomic Encyclopedia of Bacterial and Archaeal Type Strains, Phase III: the genomes of soil and plant-associated and newly described type strains.</title>
        <authorList>
            <person name="Whitman W.B."/>
            <person name="Woyke T."/>
            <person name="Klenk H.P."/>
            <person name="Zhou Y."/>
            <person name="Lilburn T.G."/>
            <person name="Beck B.J."/>
            <person name="De Vos P."/>
            <person name="Vandamme P."/>
            <person name="Eisen J.A."/>
            <person name="Garrity G."/>
            <person name="Hugenholtz P."/>
            <person name="Kyrpides N.C."/>
        </authorList>
    </citation>
    <scope>NUCLEOTIDE SEQUENCE [LARGE SCALE GENOMIC DNA]</scope>
    <source>
        <strain evidence="1 2">VKM Ac-2540</strain>
    </source>
</reference>
<dbReference type="AlphaFoldDB" id="A0A4Q7X7G6"/>
<evidence type="ECO:0000313" key="1">
    <source>
        <dbReference type="EMBL" id="RZU19040.1"/>
    </source>
</evidence>
<proteinExistence type="predicted"/>
<dbReference type="RefSeq" id="WP_130440608.1">
    <property type="nucleotide sequence ID" value="NZ_SHKR01000011.1"/>
</dbReference>
<comment type="caution">
    <text evidence="1">The sequence shown here is derived from an EMBL/GenBank/DDBJ whole genome shotgun (WGS) entry which is preliminary data.</text>
</comment>
<accession>A0A4Q7X7G6</accession>
<dbReference type="Proteomes" id="UP000292027">
    <property type="component" value="Unassembled WGS sequence"/>
</dbReference>
<dbReference type="EMBL" id="SHKR01000011">
    <property type="protein sequence ID" value="RZU19040.1"/>
    <property type="molecule type" value="Genomic_DNA"/>
</dbReference>